<keyword evidence="2" id="KW-1185">Reference proteome</keyword>
<sequence>MSLLLRRPPGHEAYPGDVFYLHSRLLKRTAKLSSSLGEGSMTALPIGETQSGDVSAYIPTNVISIPSIFRKTFLNIF</sequence>
<protein>
    <submittedName>
        <fullName evidence="1">Uncharacterized protein</fullName>
    </submittedName>
</protein>
<name>A0ACC0S5F9_POPTR</name>
<dbReference type="Proteomes" id="UP000006729">
    <property type="component" value="Chromosome 12"/>
</dbReference>
<proteinExistence type="predicted"/>
<organism evidence="1 2">
    <name type="scientific">Populus trichocarpa</name>
    <name type="common">Western balsam poplar</name>
    <name type="synonym">Populus balsamifera subsp. trichocarpa</name>
    <dbReference type="NCBI Taxonomy" id="3694"/>
    <lineage>
        <taxon>Eukaryota</taxon>
        <taxon>Viridiplantae</taxon>
        <taxon>Streptophyta</taxon>
        <taxon>Embryophyta</taxon>
        <taxon>Tracheophyta</taxon>
        <taxon>Spermatophyta</taxon>
        <taxon>Magnoliopsida</taxon>
        <taxon>eudicotyledons</taxon>
        <taxon>Gunneridae</taxon>
        <taxon>Pentapetalae</taxon>
        <taxon>rosids</taxon>
        <taxon>fabids</taxon>
        <taxon>Malpighiales</taxon>
        <taxon>Salicaceae</taxon>
        <taxon>Saliceae</taxon>
        <taxon>Populus</taxon>
    </lineage>
</organism>
<gene>
    <name evidence="1" type="ORF">POPTR_012G059700v4</name>
</gene>
<accession>A0ACC0S5F9</accession>
<comment type="caution">
    <text evidence="1">The sequence shown here is derived from an EMBL/GenBank/DDBJ whole genome shotgun (WGS) entry which is preliminary data.</text>
</comment>
<evidence type="ECO:0000313" key="1">
    <source>
        <dbReference type="EMBL" id="KAI9384412.1"/>
    </source>
</evidence>
<dbReference type="EMBL" id="CM009301">
    <property type="protein sequence ID" value="KAI9384412.1"/>
    <property type="molecule type" value="Genomic_DNA"/>
</dbReference>
<reference evidence="1 2" key="1">
    <citation type="journal article" date="2006" name="Science">
        <title>The genome of black cottonwood, Populus trichocarpa (Torr. &amp; Gray).</title>
        <authorList>
            <person name="Tuskan G.A."/>
            <person name="Difazio S."/>
            <person name="Jansson S."/>
            <person name="Bohlmann J."/>
            <person name="Grigoriev I."/>
            <person name="Hellsten U."/>
            <person name="Putnam N."/>
            <person name="Ralph S."/>
            <person name="Rombauts S."/>
            <person name="Salamov A."/>
            <person name="Schein J."/>
            <person name="Sterck L."/>
            <person name="Aerts A."/>
            <person name="Bhalerao R.R."/>
            <person name="Bhalerao R.P."/>
            <person name="Blaudez D."/>
            <person name="Boerjan W."/>
            <person name="Brun A."/>
            <person name="Brunner A."/>
            <person name="Busov V."/>
            <person name="Campbell M."/>
            <person name="Carlson J."/>
            <person name="Chalot M."/>
            <person name="Chapman J."/>
            <person name="Chen G.L."/>
            <person name="Cooper D."/>
            <person name="Coutinho P.M."/>
            <person name="Couturier J."/>
            <person name="Covert S."/>
            <person name="Cronk Q."/>
            <person name="Cunningham R."/>
            <person name="Davis J."/>
            <person name="Degroeve S."/>
            <person name="Dejardin A."/>
            <person name="Depamphilis C."/>
            <person name="Detter J."/>
            <person name="Dirks B."/>
            <person name="Dubchak I."/>
            <person name="Duplessis S."/>
            <person name="Ehlting J."/>
            <person name="Ellis B."/>
            <person name="Gendler K."/>
            <person name="Goodstein D."/>
            <person name="Gribskov M."/>
            <person name="Grimwood J."/>
            <person name="Groover A."/>
            <person name="Gunter L."/>
            <person name="Hamberger B."/>
            <person name="Heinze B."/>
            <person name="Helariutta Y."/>
            <person name="Henrissat B."/>
            <person name="Holligan D."/>
            <person name="Holt R."/>
            <person name="Huang W."/>
            <person name="Islam-Faridi N."/>
            <person name="Jones S."/>
            <person name="Jones-Rhoades M."/>
            <person name="Jorgensen R."/>
            <person name="Joshi C."/>
            <person name="Kangasjarvi J."/>
            <person name="Karlsson J."/>
            <person name="Kelleher C."/>
            <person name="Kirkpatrick R."/>
            <person name="Kirst M."/>
            <person name="Kohler A."/>
            <person name="Kalluri U."/>
            <person name="Larimer F."/>
            <person name="Leebens-Mack J."/>
            <person name="Leple J.C."/>
            <person name="Locascio P."/>
            <person name="Lou Y."/>
            <person name="Lucas S."/>
            <person name="Martin F."/>
            <person name="Montanini B."/>
            <person name="Napoli C."/>
            <person name="Nelson D.R."/>
            <person name="Nelson C."/>
            <person name="Nieminen K."/>
            <person name="Nilsson O."/>
            <person name="Pereda V."/>
            <person name="Peter G."/>
            <person name="Philippe R."/>
            <person name="Pilate G."/>
            <person name="Poliakov A."/>
            <person name="Razumovskaya J."/>
            <person name="Richardson P."/>
            <person name="Rinaldi C."/>
            <person name="Ritland K."/>
            <person name="Rouze P."/>
            <person name="Ryaboy D."/>
            <person name="Schmutz J."/>
            <person name="Schrader J."/>
            <person name="Segerman B."/>
            <person name="Shin H."/>
            <person name="Siddiqui A."/>
            <person name="Sterky F."/>
            <person name="Terry A."/>
            <person name="Tsai C.J."/>
            <person name="Uberbacher E."/>
            <person name="Unneberg P."/>
            <person name="Vahala J."/>
            <person name="Wall K."/>
            <person name="Wessler S."/>
            <person name="Yang G."/>
            <person name="Yin T."/>
            <person name="Douglas C."/>
            <person name="Marra M."/>
            <person name="Sandberg G."/>
            <person name="Van de Peer Y."/>
            <person name="Rokhsar D."/>
        </authorList>
    </citation>
    <scope>NUCLEOTIDE SEQUENCE [LARGE SCALE GENOMIC DNA]</scope>
    <source>
        <strain evidence="2">cv. Nisqually</strain>
    </source>
</reference>
<evidence type="ECO:0000313" key="2">
    <source>
        <dbReference type="Proteomes" id="UP000006729"/>
    </source>
</evidence>